<feature type="transmembrane region" description="Helical" evidence="5">
    <location>
        <begin position="156"/>
        <end position="174"/>
    </location>
</feature>
<reference evidence="6" key="1">
    <citation type="submission" date="2020-10" db="EMBL/GenBank/DDBJ databases">
        <authorList>
            <person name="Gilroy R."/>
        </authorList>
    </citation>
    <scope>NUCLEOTIDE SEQUENCE</scope>
    <source>
        <strain evidence="6">ChiBcec6-7307</strain>
    </source>
</reference>
<proteinExistence type="predicted"/>
<evidence type="ECO:0000313" key="6">
    <source>
        <dbReference type="EMBL" id="HIV24059.1"/>
    </source>
</evidence>
<dbReference type="GO" id="GO:0015499">
    <property type="term" value="F:formate transmembrane transporter activity"/>
    <property type="evidence" value="ECO:0007669"/>
    <property type="project" value="TreeGrafter"/>
</dbReference>
<comment type="subcellular location">
    <subcellularLocation>
        <location evidence="1">Membrane</location>
        <topology evidence="1">Multi-pass membrane protein</topology>
    </subcellularLocation>
</comment>
<feature type="transmembrane region" description="Helical" evidence="5">
    <location>
        <begin position="24"/>
        <end position="50"/>
    </location>
</feature>
<dbReference type="Proteomes" id="UP000886889">
    <property type="component" value="Unassembled WGS sequence"/>
</dbReference>
<feature type="transmembrane region" description="Helical" evidence="5">
    <location>
        <begin position="104"/>
        <end position="126"/>
    </location>
</feature>
<dbReference type="Gene3D" id="1.20.1080.10">
    <property type="entry name" value="Glycerol uptake facilitator protein"/>
    <property type="match status" value="1"/>
</dbReference>
<evidence type="ECO:0000256" key="5">
    <source>
        <dbReference type="SAM" id="Phobius"/>
    </source>
</evidence>
<evidence type="ECO:0000256" key="2">
    <source>
        <dbReference type="ARBA" id="ARBA00022692"/>
    </source>
</evidence>
<keyword evidence="3 5" id="KW-1133">Transmembrane helix</keyword>
<feature type="transmembrane region" description="Helical" evidence="5">
    <location>
        <begin position="62"/>
        <end position="83"/>
    </location>
</feature>
<dbReference type="EMBL" id="DVOS01000075">
    <property type="protein sequence ID" value="HIV24059.1"/>
    <property type="molecule type" value="Genomic_DNA"/>
</dbReference>
<evidence type="ECO:0000256" key="4">
    <source>
        <dbReference type="ARBA" id="ARBA00023136"/>
    </source>
</evidence>
<accession>A0A9D1P098</accession>
<reference evidence="6" key="2">
    <citation type="journal article" date="2021" name="PeerJ">
        <title>Extensive microbial diversity within the chicken gut microbiome revealed by metagenomics and culture.</title>
        <authorList>
            <person name="Gilroy R."/>
            <person name="Ravi A."/>
            <person name="Getino M."/>
            <person name="Pursley I."/>
            <person name="Horton D.L."/>
            <person name="Alikhan N.F."/>
            <person name="Baker D."/>
            <person name="Gharbi K."/>
            <person name="Hall N."/>
            <person name="Watson M."/>
            <person name="Adriaenssens E.M."/>
            <person name="Foster-Nyarko E."/>
            <person name="Jarju S."/>
            <person name="Secka A."/>
            <person name="Antonio M."/>
            <person name="Oren A."/>
            <person name="Chaudhuri R.R."/>
            <person name="La Ragione R."/>
            <person name="Hildebrand F."/>
            <person name="Pallen M.J."/>
        </authorList>
    </citation>
    <scope>NUCLEOTIDE SEQUENCE</scope>
    <source>
        <strain evidence="6">ChiBcec6-7307</strain>
    </source>
</reference>
<evidence type="ECO:0000313" key="7">
    <source>
        <dbReference type="Proteomes" id="UP000886889"/>
    </source>
</evidence>
<dbReference type="InterPro" id="IPR000292">
    <property type="entry name" value="For/NO2_transpt"/>
</dbReference>
<organism evidence="6 7">
    <name type="scientific">Candidatus Merdiplasma excrementigallinarum</name>
    <dbReference type="NCBI Taxonomy" id="2840864"/>
    <lineage>
        <taxon>Bacteria</taxon>
        <taxon>Bacillati</taxon>
        <taxon>Bacillota</taxon>
        <taxon>Clostridia</taxon>
        <taxon>Lachnospirales</taxon>
        <taxon>Lachnospiraceae</taxon>
        <taxon>Lachnospiraceae incertae sedis</taxon>
        <taxon>Candidatus Merdiplasma</taxon>
    </lineage>
</organism>
<feature type="transmembrane region" description="Helical" evidence="5">
    <location>
        <begin position="186"/>
        <end position="213"/>
    </location>
</feature>
<evidence type="ECO:0000256" key="3">
    <source>
        <dbReference type="ARBA" id="ARBA00022989"/>
    </source>
</evidence>
<dbReference type="PANTHER" id="PTHR30520:SF8">
    <property type="entry name" value="NITRITE TRANSPORTER NIRC"/>
    <property type="match status" value="1"/>
</dbReference>
<feature type="transmembrane region" description="Helical" evidence="5">
    <location>
        <begin position="225"/>
        <end position="250"/>
    </location>
</feature>
<gene>
    <name evidence="6" type="ORF">IAC80_09015</name>
</gene>
<keyword evidence="2 5" id="KW-0812">Transmembrane</keyword>
<dbReference type="GO" id="GO:0005886">
    <property type="term" value="C:plasma membrane"/>
    <property type="evidence" value="ECO:0007669"/>
    <property type="project" value="TreeGrafter"/>
</dbReference>
<comment type="caution">
    <text evidence="6">The sequence shown here is derived from an EMBL/GenBank/DDBJ whole genome shotgun (WGS) entry which is preliminary data.</text>
</comment>
<dbReference type="PANTHER" id="PTHR30520">
    <property type="entry name" value="FORMATE TRANSPORTER-RELATED"/>
    <property type="match status" value="1"/>
</dbReference>
<dbReference type="AlphaFoldDB" id="A0A9D1P098"/>
<dbReference type="InterPro" id="IPR023271">
    <property type="entry name" value="Aquaporin-like"/>
</dbReference>
<protein>
    <submittedName>
        <fullName evidence="6">Formate/nitrite transporter family protein</fullName>
    </submittedName>
</protein>
<dbReference type="Pfam" id="PF01226">
    <property type="entry name" value="Form_Nir_trans"/>
    <property type="match status" value="1"/>
</dbReference>
<sequence length="259" mass="27017">MYENDIMAMSTTAKNKANFMDNNMLGFFLMSMMAGAFIALGSMLMGVVGGTFTAGGAYSTKLVNGLVFAVGLCMVTSAGSELFTGNNLVMSVGGFTKSVSWGKVVKYWVICWIGNLVGSVLFAAIFTLTGIPGSGDIGAFFASTAAGKVAGTPMNLFTKAIFCNICVCVAIWCGTRLKSEGAKLAMCLACVVTFVTCGFEHSVANMTFLSIGLMNQAADVAIGGVIYNLVIVTIGNVIGGVVFVALPYYLTAKAKLNKQ</sequence>
<name>A0A9D1P098_9FIRM</name>
<evidence type="ECO:0000256" key="1">
    <source>
        <dbReference type="ARBA" id="ARBA00004141"/>
    </source>
</evidence>
<keyword evidence="4 5" id="KW-0472">Membrane</keyword>